<dbReference type="Gene3D" id="3.40.50.300">
    <property type="entry name" value="P-loop containing nucleotide triphosphate hydrolases"/>
    <property type="match status" value="1"/>
</dbReference>
<comment type="catalytic activity">
    <reaction evidence="5">
        <text>ATP + H2O = ADP + phosphate + H(+)</text>
        <dbReference type="Rhea" id="RHEA:13065"/>
        <dbReference type="ChEBI" id="CHEBI:15377"/>
        <dbReference type="ChEBI" id="CHEBI:15378"/>
        <dbReference type="ChEBI" id="CHEBI:30616"/>
        <dbReference type="ChEBI" id="CHEBI:43474"/>
        <dbReference type="ChEBI" id="CHEBI:456216"/>
        <dbReference type="EC" id="3.6.4.13"/>
    </reaction>
</comment>
<reference evidence="9" key="1">
    <citation type="submission" date="2016-06" db="UniProtKB">
        <authorList>
            <consortium name="WormBaseParasite"/>
        </authorList>
    </citation>
    <scope>IDENTIFICATION</scope>
</reference>
<keyword evidence="3 5" id="KW-0067">ATP-binding</keyword>
<dbReference type="EC" id="3.6.4.13" evidence="5"/>
<sequence length="143" mass="16160">MRPGTSIFKLHGLMPLKKRVGVFQDYCRRESGALFATDIAARGLDFPAVDWVVQMDCPSDVQEYIHRCGRTARYKSGGHALLVLTSAQKESMLKKLEEIRIPISEIRADPSRLTSVHKKLEFLCAKFPELKTFAQRVSCSNMS</sequence>
<dbReference type="Pfam" id="PF00271">
    <property type="entry name" value="Helicase_C"/>
    <property type="match status" value="1"/>
</dbReference>
<name>A0A183J739_9BILA</name>
<dbReference type="GO" id="GO:0003724">
    <property type="term" value="F:RNA helicase activity"/>
    <property type="evidence" value="ECO:0007669"/>
    <property type="project" value="UniProtKB-EC"/>
</dbReference>
<evidence type="ECO:0000256" key="2">
    <source>
        <dbReference type="ARBA" id="ARBA00022801"/>
    </source>
</evidence>
<comment type="function">
    <text evidence="5">RNA helicase.</text>
</comment>
<evidence type="ECO:0000313" key="8">
    <source>
        <dbReference type="Proteomes" id="UP000270296"/>
    </source>
</evidence>
<feature type="domain" description="Helicase C-terminal" evidence="6">
    <location>
        <begin position="1"/>
        <end position="114"/>
    </location>
</feature>
<evidence type="ECO:0000256" key="4">
    <source>
        <dbReference type="ARBA" id="ARBA00022884"/>
    </source>
</evidence>
<keyword evidence="2 5" id="KW-0378">Hydrolase</keyword>
<keyword evidence="4 5" id="KW-0694">RNA-binding</keyword>
<keyword evidence="1 5" id="KW-0547">Nucleotide-binding</keyword>
<proteinExistence type="inferred from homology"/>
<dbReference type="OrthoDB" id="10259640at2759"/>
<evidence type="ECO:0000256" key="1">
    <source>
        <dbReference type="ARBA" id="ARBA00022741"/>
    </source>
</evidence>
<dbReference type="InterPro" id="IPR027417">
    <property type="entry name" value="P-loop_NTPase"/>
</dbReference>
<dbReference type="PROSITE" id="PS51194">
    <property type="entry name" value="HELICASE_CTER"/>
    <property type="match status" value="1"/>
</dbReference>
<reference evidence="7 8" key="2">
    <citation type="submission" date="2018-11" db="EMBL/GenBank/DDBJ databases">
        <authorList>
            <consortium name="Pathogen Informatics"/>
        </authorList>
    </citation>
    <scope>NUCLEOTIDE SEQUENCE [LARGE SCALE GENOMIC DNA]</scope>
</reference>
<dbReference type="EMBL" id="UZAM01016182">
    <property type="protein sequence ID" value="VDP42140.1"/>
    <property type="molecule type" value="Genomic_DNA"/>
</dbReference>
<dbReference type="SUPFAM" id="SSF52540">
    <property type="entry name" value="P-loop containing nucleoside triphosphate hydrolases"/>
    <property type="match status" value="1"/>
</dbReference>
<evidence type="ECO:0000259" key="6">
    <source>
        <dbReference type="PROSITE" id="PS51194"/>
    </source>
</evidence>
<dbReference type="GO" id="GO:0003723">
    <property type="term" value="F:RNA binding"/>
    <property type="evidence" value="ECO:0007669"/>
    <property type="project" value="UniProtKB-UniRule"/>
</dbReference>
<evidence type="ECO:0000256" key="3">
    <source>
        <dbReference type="ARBA" id="ARBA00022840"/>
    </source>
</evidence>
<dbReference type="GO" id="GO:0016787">
    <property type="term" value="F:hydrolase activity"/>
    <property type="evidence" value="ECO:0007669"/>
    <property type="project" value="UniProtKB-KW"/>
</dbReference>
<protein>
    <recommendedName>
        <fullName evidence="5">ATP-dependent RNA helicase</fullName>
        <ecNumber evidence="5">3.6.4.13</ecNumber>
    </recommendedName>
</protein>
<dbReference type="Proteomes" id="UP000270296">
    <property type="component" value="Unassembled WGS sequence"/>
</dbReference>
<organism evidence="9">
    <name type="scientific">Soboliphyme baturini</name>
    <dbReference type="NCBI Taxonomy" id="241478"/>
    <lineage>
        <taxon>Eukaryota</taxon>
        <taxon>Metazoa</taxon>
        <taxon>Ecdysozoa</taxon>
        <taxon>Nematoda</taxon>
        <taxon>Enoplea</taxon>
        <taxon>Dorylaimia</taxon>
        <taxon>Dioctophymatida</taxon>
        <taxon>Dioctophymatoidea</taxon>
        <taxon>Soboliphymatidae</taxon>
        <taxon>Soboliphyme</taxon>
    </lineage>
</organism>
<dbReference type="SMART" id="SM00490">
    <property type="entry name" value="HELICc"/>
    <property type="match status" value="1"/>
</dbReference>
<keyword evidence="8" id="KW-1185">Reference proteome</keyword>
<comment type="similarity">
    <text evidence="5">Belongs to the DEAD box helicase family.</text>
</comment>
<evidence type="ECO:0000313" key="9">
    <source>
        <dbReference type="WBParaSite" id="SBAD_0001207701-mRNA-1"/>
    </source>
</evidence>
<dbReference type="PANTHER" id="PTHR24031">
    <property type="entry name" value="RNA HELICASE"/>
    <property type="match status" value="1"/>
</dbReference>
<dbReference type="GO" id="GO:0005524">
    <property type="term" value="F:ATP binding"/>
    <property type="evidence" value="ECO:0007669"/>
    <property type="project" value="UniProtKB-UniRule"/>
</dbReference>
<evidence type="ECO:0000313" key="7">
    <source>
        <dbReference type="EMBL" id="VDP42140.1"/>
    </source>
</evidence>
<dbReference type="CDD" id="cd18787">
    <property type="entry name" value="SF2_C_DEAD"/>
    <property type="match status" value="1"/>
</dbReference>
<accession>A0A183J739</accession>
<dbReference type="InterPro" id="IPR001650">
    <property type="entry name" value="Helicase_C-like"/>
</dbReference>
<comment type="domain">
    <text evidence="5">The Q motif is unique to and characteristic of the DEAD box family of RNA helicases and controls ATP binding and hydrolysis.</text>
</comment>
<dbReference type="WBParaSite" id="SBAD_0001207701-mRNA-1">
    <property type="protein sequence ID" value="SBAD_0001207701-mRNA-1"/>
    <property type="gene ID" value="SBAD_0001207701"/>
</dbReference>
<dbReference type="AlphaFoldDB" id="A0A183J739"/>
<keyword evidence="5" id="KW-0347">Helicase</keyword>
<gene>
    <name evidence="7" type="ORF">SBAD_LOCUS11687</name>
</gene>
<evidence type="ECO:0000256" key="5">
    <source>
        <dbReference type="RuleBase" id="RU365068"/>
    </source>
</evidence>